<accession>A0A0V1MXS5</accession>
<name>A0A0V1MXS5_9BILA</name>
<evidence type="ECO:0000313" key="2">
    <source>
        <dbReference type="Proteomes" id="UP000054843"/>
    </source>
</evidence>
<dbReference type="Proteomes" id="UP000054843">
    <property type="component" value="Unassembled WGS sequence"/>
</dbReference>
<reference evidence="1 2" key="1">
    <citation type="submission" date="2015-01" db="EMBL/GenBank/DDBJ databases">
        <title>Evolution of Trichinella species and genotypes.</title>
        <authorList>
            <person name="Korhonen P.K."/>
            <person name="Edoardo P."/>
            <person name="Giuseppe L.R."/>
            <person name="Gasser R.B."/>
        </authorList>
    </citation>
    <scope>NUCLEOTIDE SEQUENCE [LARGE SCALE GENOMIC DNA]</scope>
    <source>
        <strain evidence="1">ISS1980</strain>
    </source>
</reference>
<comment type="caution">
    <text evidence="1">The sequence shown here is derived from an EMBL/GenBank/DDBJ whole genome shotgun (WGS) entry which is preliminary data.</text>
</comment>
<dbReference type="AlphaFoldDB" id="A0A0V1MXS5"/>
<proteinExistence type="predicted"/>
<keyword evidence="2" id="KW-1185">Reference proteome</keyword>
<evidence type="ECO:0000313" key="1">
    <source>
        <dbReference type="EMBL" id="KRZ76387.1"/>
    </source>
</evidence>
<sequence>MEIQLIIRNRVIYSILIAKSLKISVEFHSEHIKSNHYALCVFCCAIPQSATFHTETLAKLYLSSNMRKRVLTKSIFCYGVLSPIYLKYA</sequence>
<protein>
    <submittedName>
        <fullName evidence="1">Uncharacterized protein</fullName>
    </submittedName>
</protein>
<dbReference type="EMBL" id="JYDO01000028">
    <property type="protein sequence ID" value="KRZ76387.1"/>
    <property type="molecule type" value="Genomic_DNA"/>
</dbReference>
<gene>
    <name evidence="1" type="ORF">T10_4153</name>
</gene>
<organism evidence="1 2">
    <name type="scientific">Trichinella papuae</name>
    <dbReference type="NCBI Taxonomy" id="268474"/>
    <lineage>
        <taxon>Eukaryota</taxon>
        <taxon>Metazoa</taxon>
        <taxon>Ecdysozoa</taxon>
        <taxon>Nematoda</taxon>
        <taxon>Enoplea</taxon>
        <taxon>Dorylaimia</taxon>
        <taxon>Trichinellida</taxon>
        <taxon>Trichinellidae</taxon>
        <taxon>Trichinella</taxon>
    </lineage>
</organism>